<dbReference type="InterPro" id="IPR016032">
    <property type="entry name" value="Sig_transdc_resp-reg_C-effctor"/>
</dbReference>
<keyword evidence="3" id="KW-0472">Membrane</keyword>
<feature type="transmembrane region" description="Helical" evidence="3">
    <location>
        <begin position="128"/>
        <end position="148"/>
    </location>
</feature>
<dbReference type="Gene3D" id="3.40.50.10070">
    <property type="entry name" value="TolB, N-terminal domain"/>
    <property type="match status" value="1"/>
</dbReference>
<dbReference type="Gene3D" id="1.10.10.10">
    <property type="entry name" value="Winged helix-like DNA-binding domain superfamily/Winged helix DNA-binding domain"/>
    <property type="match status" value="1"/>
</dbReference>
<reference evidence="5 6" key="1">
    <citation type="submission" date="2015-04" db="EMBL/GenBank/DDBJ databases">
        <title>Draft Genome Sequence of the Novel Agar-Digesting Marine Bacterium Q1.</title>
        <authorList>
            <person name="Li Y."/>
            <person name="Li D."/>
            <person name="Chen G."/>
            <person name="Du Z."/>
        </authorList>
    </citation>
    <scope>NUCLEOTIDE SEQUENCE [LARGE SCALE GENOMIC DNA]</scope>
    <source>
        <strain evidence="5 6">Q1</strain>
    </source>
</reference>
<keyword evidence="6" id="KW-1185">Reference proteome</keyword>
<dbReference type="AlphaFoldDB" id="A0A0J8GTX8"/>
<dbReference type="PROSITE" id="PS51755">
    <property type="entry name" value="OMPR_PHOB"/>
    <property type="match status" value="1"/>
</dbReference>
<dbReference type="OrthoDB" id="9180348at2"/>
<dbReference type="GO" id="GO:0003677">
    <property type="term" value="F:DNA binding"/>
    <property type="evidence" value="ECO:0007669"/>
    <property type="project" value="UniProtKB-UniRule"/>
</dbReference>
<dbReference type="GO" id="GO:0000160">
    <property type="term" value="P:phosphorelay signal transduction system"/>
    <property type="evidence" value="ECO:0007669"/>
    <property type="project" value="InterPro"/>
</dbReference>
<dbReference type="CDD" id="cd00383">
    <property type="entry name" value="trans_reg_C"/>
    <property type="match status" value="1"/>
</dbReference>
<dbReference type="STRING" id="1513271.XM47_15835"/>
<evidence type="ECO:0000256" key="3">
    <source>
        <dbReference type="SAM" id="Phobius"/>
    </source>
</evidence>
<evidence type="ECO:0000259" key="4">
    <source>
        <dbReference type="PROSITE" id="PS51755"/>
    </source>
</evidence>
<dbReference type="InterPro" id="IPR036388">
    <property type="entry name" value="WH-like_DNA-bd_sf"/>
</dbReference>
<evidence type="ECO:0000256" key="1">
    <source>
        <dbReference type="ARBA" id="ARBA00023125"/>
    </source>
</evidence>
<evidence type="ECO:0000313" key="5">
    <source>
        <dbReference type="EMBL" id="KMT64143.1"/>
    </source>
</evidence>
<dbReference type="RefSeq" id="WP_048694678.1">
    <property type="nucleotide sequence ID" value="NZ_KQ130502.1"/>
</dbReference>
<evidence type="ECO:0000256" key="2">
    <source>
        <dbReference type="PROSITE-ProRule" id="PRU01091"/>
    </source>
</evidence>
<dbReference type="EMBL" id="LAZL01000030">
    <property type="protein sequence ID" value="KMT64143.1"/>
    <property type="molecule type" value="Genomic_DNA"/>
</dbReference>
<feature type="domain" description="OmpR/PhoB-type" evidence="4">
    <location>
        <begin position="1"/>
        <end position="98"/>
    </location>
</feature>
<organism evidence="5 6">
    <name type="scientific">Catenovulum maritimum</name>
    <dbReference type="NCBI Taxonomy" id="1513271"/>
    <lineage>
        <taxon>Bacteria</taxon>
        <taxon>Pseudomonadati</taxon>
        <taxon>Pseudomonadota</taxon>
        <taxon>Gammaproteobacteria</taxon>
        <taxon>Alteromonadales</taxon>
        <taxon>Alteromonadaceae</taxon>
        <taxon>Catenovulum</taxon>
    </lineage>
</organism>
<sequence>MIYQFNTYELDTDNFCLKNSGLNVPIEPQVFNLIVYLINNRDKVVTRDELFEKIWLGRVVSDATLSNHINSARTLLGDDGVKQAVIKTIRGRGYQFVAQLTPCSSNDISNDAAEREGESKLKQSTNRFLVPSFIICLVTVCIGGGYFLSQIQKQPLIQSNLDNISSQQTIAVIPFRVVSEVENDNIFIEGFCGELTAKLSKISDIKIISHLSVGVYLQQNKNSDKIGSELNASHLLIGSMQRASDQVKISIQLIEVNSNEHVWAESYTRDLNLENMFSVQSDITTSITEHLSLVLKNKHK</sequence>
<comment type="caution">
    <text evidence="5">The sequence shown here is derived from an EMBL/GenBank/DDBJ whole genome shotgun (WGS) entry which is preliminary data.</text>
</comment>
<proteinExistence type="predicted"/>
<dbReference type="SMART" id="SM00862">
    <property type="entry name" value="Trans_reg_C"/>
    <property type="match status" value="1"/>
</dbReference>
<accession>A0A0J8GTX8</accession>
<protein>
    <recommendedName>
        <fullName evidence="4">OmpR/PhoB-type domain-containing protein</fullName>
    </recommendedName>
</protein>
<evidence type="ECO:0000313" key="6">
    <source>
        <dbReference type="Proteomes" id="UP000037600"/>
    </source>
</evidence>
<keyword evidence="3" id="KW-1133">Transmembrane helix</keyword>
<dbReference type="Pfam" id="PF00486">
    <property type="entry name" value="Trans_reg_C"/>
    <property type="match status" value="1"/>
</dbReference>
<dbReference type="PATRIC" id="fig|1513271.3.peg.3262"/>
<keyword evidence="3" id="KW-0812">Transmembrane</keyword>
<gene>
    <name evidence="5" type="ORF">XM47_15835</name>
</gene>
<dbReference type="SUPFAM" id="SSF46894">
    <property type="entry name" value="C-terminal effector domain of the bipartite response regulators"/>
    <property type="match status" value="1"/>
</dbReference>
<dbReference type="GO" id="GO:0006355">
    <property type="term" value="P:regulation of DNA-templated transcription"/>
    <property type="evidence" value="ECO:0007669"/>
    <property type="project" value="InterPro"/>
</dbReference>
<name>A0A0J8GTX8_9ALTE</name>
<dbReference type="InterPro" id="IPR001867">
    <property type="entry name" value="OmpR/PhoB-type_DNA-bd"/>
</dbReference>
<feature type="DNA-binding region" description="OmpR/PhoB-type" evidence="2">
    <location>
        <begin position="1"/>
        <end position="98"/>
    </location>
</feature>
<keyword evidence="1 2" id="KW-0238">DNA-binding</keyword>
<dbReference type="Proteomes" id="UP000037600">
    <property type="component" value="Unassembled WGS sequence"/>
</dbReference>